<evidence type="ECO:0000259" key="12">
    <source>
        <dbReference type="PROSITE" id="PS50893"/>
    </source>
</evidence>
<keyword evidence="4 11" id="KW-0812">Transmembrane</keyword>
<evidence type="ECO:0000256" key="10">
    <source>
        <dbReference type="SAM" id="MobiDB-lite"/>
    </source>
</evidence>
<accession>A0A250WXT9</accession>
<comment type="caution">
    <text evidence="13">The sequence shown here is derived from an EMBL/GenBank/DDBJ whole genome shotgun (WGS) entry which is preliminary data.</text>
</comment>
<feature type="transmembrane region" description="Helical" evidence="11">
    <location>
        <begin position="1397"/>
        <end position="1417"/>
    </location>
</feature>
<feature type="transmembrane region" description="Helical" evidence="11">
    <location>
        <begin position="1503"/>
        <end position="1524"/>
    </location>
</feature>
<dbReference type="SUPFAM" id="SSF52540">
    <property type="entry name" value="P-loop containing nucleoside triphosphate hydrolases"/>
    <property type="match status" value="2"/>
</dbReference>
<keyword evidence="8 11" id="KW-1133">Transmembrane helix</keyword>
<name>A0A250WXT9_9CHLO</name>
<dbReference type="GO" id="GO:0016020">
    <property type="term" value="C:membrane"/>
    <property type="evidence" value="ECO:0007669"/>
    <property type="project" value="UniProtKB-SubCell"/>
</dbReference>
<evidence type="ECO:0000313" key="14">
    <source>
        <dbReference type="Proteomes" id="UP000232323"/>
    </source>
</evidence>
<dbReference type="Pfam" id="PF19055">
    <property type="entry name" value="ABC2_membrane_7"/>
    <property type="match status" value="1"/>
</dbReference>
<dbReference type="GO" id="GO:0071944">
    <property type="term" value="C:cell periphery"/>
    <property type="evidence" value="ECO:0007669"/>
    <property type="project" value="UniProtKB-ARBA"/>
</dbReference>
<evidence type="ECO:0000313" key="13">
    <source>
        <dbReference type="EMBL" id="GAX75654.1"/>
    </source>
</evidence>
<feature type="transmembrane region" description="Helical" evidence="11">
    <location>
        <begin position="1587"/>
        <end position="1613"/>
    </location>
</feature>
<reference evidence="13 14" key="1">
    <citation type="submission" date="2017-08" db="EMBL/GenBank/DDBJ databases">
        <title>Acidophilic green algal genome provides insights into adaptation to an acidic environment.</title>
        <authorList>
            <person name="Hirooka S."/>
            <person name="Hirose Y."/>
            <person name="Kanesaki Y."/>
            <person name="Higuchi S."/>
            <person name="Fujiwara T."/>
            <person name="Onuma R."/>
            <person name="Era A."/>
            <person name="Ohbayashi R."/>
            <person name="Uzuka A."/>
            <person name="Nozaki H."/>
            <person name="Yoshikawa H."/>
            <person name="Miyagishima S.Y."/>
        </authorList>
    </citation>
    <scope>NUCLEOTIDE SEQUENCE [LARGE SCALE GENOMIC DNA]</scope>
    <source>
        <strain evidence="13 14">NIES-2499</strain>
    </source>
</reference>
<keyword evidence="6" id="KW-0547">Nucleotide-binding</keyword>
<dbReference type="GO" id="GO:0140359">
    <property type="term" value="F:ABC-type transporter activity"/>
    <property type="evidence" value="ECO:0007669"/>
    <property type="project" value="InterPro"/>
</dbReference>
<evidence type="ECO:0000256" key="8">
    <source>
        <dbReference type="ARBA" id="ARBA00022989"/>
    </source>
</evidence>
<evidence type="ECO:0000256" key="11">
    <source>
        <dbReference type="SAM" id="Phobius"/>
    </source>
</evidence>
<dbReference type="SMART" id="SM00382">
    <property type="entry name" value="AAA"/>
    <property type="match status" value="2"/>
</dbReference>
<organism evidence="13 14">
    <name type="scientific">Chlamydomonas eustigma</name>
    <dbReference type="NCBI Taxonomy" id="1157962"/>
    <lineage>
        <taxon>Eukaryota</taxon>
        <taxon>Viridiplantae</taxon>
        <taxon>Chlorophyta</taxon>
        <taxon>core chlorophytes</taxon>
        <taxon>Chlorophyceae</taxon>
        <taxon>CS clade</taxon>
        <taxon>Chlamydomonadales</taxon>
        <taxon>Chlamydomonadaceae</taxon>
        <taxon>Chlamydomonas</taxon>
    </lineage>
</organism>
<feature type="compositionally biased region" description="Pro residues" evidence="10">
    <location>
        <begin position="373"/>
        <end position="397"/>
    </location>
</feature>
<evidence type="ECO:0000256" key="7">
    <source>
        <dbReference type="ARBA" id="ARBA00022840"/>
    </source>
</evidence>
<dbReference type="InterPro" id="IPR034003">
    <property type="entry name" value="ABCG_PDR_2"/>
</dbReference>
<keyword evidence="5" id="KW-0677">Repeat</keyword>
<evidence type="ECO:0000256" key="2">
    <source>
        <dbReference type="ARBA" id="ARBA00006012"/>
    </source>
</evidence>
<evidence type="ECO:0000256" key="4">
    <source>
        <dbReference type="ARBA" id="ARBA00022692"/>
    </source>
</evidence>
<dbReference type="Gene3D" id="3.40.50.300">
    <property type="entry name" value="P-loop containing nucleotide triphosphate hydrolases"/>
    <property type="match status" value="3"/>
</dbReference>
<feature type="domain" description="ABC transporter" evidence="12">
    <location>
        <begin position="1006"/>
        <end position="1260"/>
    </location>
</feature>
<feature type="domain" description="ABC transporter" evidence="12">
    <location>
        <begin position="139"/>
        <end position="575"/>
    </location>
</feature>
<dbReference type="InterPro" id="IPR013581">
    <property type="entry name" value="PDR_assoc"/>
</dbReference>
<dbReference type="InterPro" id="IPR017871">
    <property type="entry name" value="ABC_transporter-like_CS"/>
</dbReference>
<evidence type="ECO:0000256" key="6">
    <source>
        <dbReference type="ARBA" id="ARBA00022741"/>
    </source>
</evidence>
<feature type="region of interest" description="Disordered" evidence="10">
    <location>
        <begin position="357"/>
        <end position="413"/>
    </location>
</feature>
<dbReference type="STRING" id="1157962.A0A250WXT9"/>
<proteinExistence type="inferred from homology"/>
<feature type="transmembrane region" description="Helical" evidence="11">
    <location>
        <begin position="691"/>
        <end position="709"/>
    </location>
</feature>
<dbReference type="CDD" id="cd03232">
    <property type="entry name" value="ABCG_PDR_domain2"/>
    <property type="match status" value="1"/>
</dbReference>
<comment type="subcellular location">
    <subcellularLocation>
        <location evidence="1">Membrane</location>
        <topology evidence="1">Multi-pass membrane protein</topology>
    </subcellularLocation>
</comment>
<dbReference type="PANTHER" id="PTHR19241">
    <property type="entry name" value="ATP-BINDING CASSETTE TRANSPORTER"/>
    <property type="match status" value="1"/>
</dbReference>
<dbReference type="PROSITE" id="PS50893">
    <property type="entry name" value="ABC_TRANSPORTER_2"/>
    <property type="match status" value="2"/>
</dbReference>
<dbReference type="GO" id="GO:0005524">
    <property type="term" value="F:ATP binding"/>
    <property type="evidence" value="ECO:0007669"/>
    <property type="project" value="UniProtKB-KW"/>
</dbReference>
<feature type="transmembrane region" description="Helical" evidence="11">
    <location>
        <begin position="755"/>
        <end position="774"/>
    </location>
</feature>
<gene>
    <name evidence="13" type="ORF">CEUSTIGMA_g3098.t1</name>
</gene>
<feature type="region of interest" description="Disordered" evidence="10">
    <location>
        <begin position="267"/>
        <end position="341"/>
    </location>
</feature>
<dbReference type="InterPro" id="IPR027417">
    <property type="entry name" value="P-loop_NTPase"/>
</dbReference>
<evidence type="ECO:0000256" key="1">
    <source>
        <dbReference type="ARBA" id="ARBA00004141"/>
    </source>
</evidence>
<feature type="transmembrane region" description="Helical" evidence="11">
    <location>
        <begin position="794"/>
        <end position="815"/>
    </location>
</feature>
<dbReference type="Pfam" id="PF08370">
    <property type="entry name" value="PDR_assoc"/>
    <property type="match status" value="1"/>
</dbReference>
<feature type="compositionally biased region" description="Polar residues" evidence="10">
    <location>
        <begin position="286"/>
        <end position="296"/>
    </location>
</feature>
<comment type="similarity">
    <text evidence="2">Belongs to the ABC transporter superfamily. ABCG family. PDR (TC 3.A.1.205) subfamily.</text>
</comment>
<keyword evidence="9 11" id="KW-0472">Membrane</keyword>
<feature type="transmembrane region" description="Helical" evidence="11">
    <location>
        <begin position="827"/>
        <end position="848"/>
    </location>
</feature>
<dbReference type="InterPro" id="IPR013525">
    <property type="entry name" value="ABC2_TM"/>
</dbReference>
<keyword evidence="14" id="KW-1185">Reference proteome</keyword>
<keyword evidence="3" id="KW-0813">Transport</keyword>
<feature type="transmembrane region" description="Helical" evidence="11">
    <location>
        <begin position="1359"/>
        <end position="1377"/>
    </location>
</feature>
<keyword evidence="7" id="KW-0067">ATP-binding</keyword>
<feature type="transmembrane region" description="Helical" evidence="11">
    <location>
        <begin position="910"/>
        <end position="933"/>
    </location>
</feature>
<dbReference type="Pfam" id="PF01061">
    <property type="entry name" value="ABC2_membrane"/>
    <property type="match status" value="2"/>
</dbReference>
<evidence type="ECO:0000256" key="3">
    <source>
        <dbReference type="ARBA" id="ARBA00022448"/>
    </source>
</evidence>
<evidence type="ECO:0000256" key="9">
    <source>
        <dbReference type="ARBA" id="ARBA00023136"/>
    </source>
</evidence>
<dbReference type="EMBL" id="BEGY01000013">
    <property type="protein sequence ID" value="GAX75654.1"/>
    <property type="molecule type" value="Genomic_DNA"/>
</dbReference>
<dbReference type="PROSITE" id="PS00211">
    <property type="entry name" value="ABC_TRANSPORTER_1"/>
    <property type="match status" value="1"/>
</dbReference>
<dbReference type="GO" id="GO:0016887">
    <property type="term" value="F:ATP hydrolysis activity"/>
    <property type="evidence" value="ECO:0007669"/>
    <property type="project" value="InterPro"/>
</dbReference>
<dbReference type="Proteomes" id="UP000232323">
    <property type="component" value="Unassembled WGS sequence"/>
</dbReference>
<dbReference type="Pfam" id="PF00005">
    <property type="entry name" value="ABC_tran"/>
    <property type="match status" value="1"/>
</dbReference>
<protein>
    <recommendedName>
        <fullName evidence="12">ABC transporter domain-containing protein</fullName>
    </recommendedName>
</protein>
<evidence type="ECO:0000256" key="5">
    <source>
        <dbReference type="ARBA" id="ARBA00022737"/>
    </source>
</evidence>
<feature type="transmembrane region" description="Helical" evidence="11">
    <location>
        <begin position="1438"/>
        <end position="1462"/>
    </location>
</feature>
<dbReference type="InterPro" id="IPR003593">
    <property type="entry name" value="AAA+_ATPase"/>
</dbReference>
<dbReference type="OrthoDB" id="66620at2759"/>
<dbReference type="InterPro" id="IPR043926">
    <property type="entry name" value="ABCG_dom"/>
</dbReference>
<dbReference type="InterPro" id="IPR003439">
    <property type="entry name" value="ABC_transporter-like_ATP-bd"/>
</dbReference>
<feature type="transmembrane region" description="Helical" evidence="11">
    <location>
        <begin position="1474"/>
        <end position="1491"/>
    </location>
</feature>
<feature type="transmembrane region" description="Helical" evidence="11">
    <location>
        <begin position="715"/>
        <end position="734"/>
    </location>
</feature>
<sequence length="1618" mass="178255">MALVDGYISQADQNVFVRESVFDIDGNPLITATTLNTALSLTSALDEMELVYACQPHGPRPKASKLGREDLQALDEKMRAVGTGPDDDYLARMTRMMEKFKVQVPAIQVEYRDLNVTTDALVGSAAMPSVGNSFLHLGMSFICMKPRTAEHKILIDLKGVLTPGRTTLLLGPPSSGKSTFLKALSGRLCFSPKLKVAGDLKYNGYNFDEFNVIRTAAFVGQLDVHIPALSVMETLEFASDCQNGLHADIYDQVEALETAIIKAAAEKGHTEERRGGGQFSADGEGSSVQDLHNSFQQEDRGPDSQEPSSTPFSLEESGNLGNQASKSPFHEASKSQHRSPFSVEAAVPAVRVIVDSQTDKTDEQSSPSISTSPPLPPTPPAPPSSSPPPPPPAPPLSPSGVQSGPSMSSPSRLDQHDLEAVAAAAKFGKEEEEVVALAAEMKNVRGLRTMRILRALGILHTMDTPVGDSMLRGVSGGERKRVTLAEMLVGGRRALFLDEISTGLDSATLYNIVNILKRVTAAYRYNTVVSLLQPPPEVFNLFDDLILMAKGRIVYHGPVGKAVEFFRTLGLICPPRKDVPSFLQEVVTESGQLTYASEALLKSRNFQARSFPNGKKRFVVPIEEIEDAFWQSEVGASMMKKLERPYNKKLSHPAALKHGRFALSAWEGLKVVVQRQMLLVLKDSGLIKGRLIQTVAIGLIVGSLFYQLSDTEGNIRNYYGAIFLIIMFTSMGGMSQMQSQIATKASWYKMRDNQFYPAWTHALSVFIVALPHQLLDSLLWSVITYFMIGFQLNAGRFFIFFLLVYLVNISFGALFRAIAHLAPDGIAANSFGGILLLILTTMSGFTILRSAVPDWWIWAYWLSPYSWALRSMAVNELGGSGWDNPSSTNPGLTVGEAGLLSFDFFTEDKWIWGGVGYLIGFTIFFLMLSALALNYCAGSNKVAAVPDEDELELARIKAAERKAKVAAALKSLNATTLKDPKAGPASTDHVQVHVDDATIPFEQVTVVWKNLQYFVPNPSFGLKGSPADTPKELELLKGITGFAEPGKLTALMGGSGAGKTTLMDCVAGRKTIGEIRGDIIVNGHPKEQLTWSRVMGYVEQMDIHTPAQTILEALLFSARLRLPQSTTKEEVRAFVDETMDLVDLTDIMFDLVGIPGQTGLSVEQRKRLTIANEMVANPSIMFMDEPTSGLDARAAAIVMRTVRKVGDSHRAVVVTIHQPSIEIFEAFDNLLLLQRGGRTTFFGPLGVESRNLVSYLESAPGAVPMKAGLNPATWMLEITGGAISVTAKAVDVNWPDMYRDSKLCAENEAYANMLIDSLRATKQPLTVQGGVYASNSMTQSYALWIKFISAYWRMPTYNYIRYLMTIFSACMYGSMYYKAAATGNPVPYSSIQGIGGLIYGSASFVGMTNMMAVMPIISMERVVFYRERAASYYNPWAYGLVMSMVELPYQLVQTCIFVGIVYFMLGFQQTAEAFFYYLSMTLFSLMFYVSFGMGLMYISPSQALATVIAMGFNFLFNIFNGYVISYNDMPVYWKWLNRIAPTTWIIYGQVVNQLGYRTELVSGIPGTEVMPTVSYYMESVFGYAYNFRGWCLLITLAYIMFFRVMGVVALRYVNFLRR</sequence>
<feature type="compositionally biased region" description="Polar residues" evidence="10">
    <location>
        <begin position="400"/>
        <end position="412"/>
    </location>
</feature>